<dbReference type="Proteomes" id="UP000051445">
    <property type="component" value="Unassembled WGS sequence"/>
</dbReference>
<dbReference type="AlphaFoldDB" id="A0A0R1PAV9"/>
<accession>A0A0R1PAV9</accession>
<gene>
    <name evidence="1" type="ORF">FD27_GL000988</name>
</gene>
<dbReference type="PATRIC" id="fig|1423746.3.peg.1002"/>
<comment type="caution">
    <text evidence="1">The sequence shown here is derived from an EMBL/GenBank/DDBJ whole genome shotgun (WGS) entry which is preliminary data.</text>
</comment>
<dbReference type="EMBL" id="AZER01000016">
    <property type="protein sequence ID" value="KRL27234.1"/>
    <property type="molecule type" value="Genomic_DNA"/>
</dbReference>
<dbReference type="RefSeq" id="WP_162258505.1">
    <property type="nucleotide sequence ID" value="NZ_AZER01000016.1"/>
</dbReference>
<sequence length="246" mass="28788">MLIIETIDLRKLTTLPIKEFTNGFEVRWDNTLLVTRYQQKQTLVLTRYGQLIVLNQSLKKVLDRFSEVAGIHYYEMRCLYQMITERTLGYVAGNYALVPTCGRTNPAVVYFMNHYLDNYCFDEEADAVLATFKGKKREMIRVIIDTNMKTFRRMRRAAHDVGTIHLSSLENLCRHYGARKGDVTGMVRKSAGYNWRQHRQHHESMIFQIMAQTVAAAAMQAYGENFNANFYHVLFDRYHQSNCRNS</sequence>
<keyword evidence="2" id="KW-1185">Reference proteome</keyword>
<dbReference type="STRING" id="1423746.FD27_GL000988"/>
<organism evidence="1 2">
    <name type="scientific">Limosilactobacillus frumenti DSM 13145</name>
    <dbReference type="NCBI Taxonomy" id="1423746"/>
    <lineage>
        <taxon>Bacteria</taxon>
        <taxon>Bacillati</taxon>
        <taxon>Bacillota</taxon>
        <taxon>Bacilli</taxon>
        <taxon>Lactobacillales</taxon>
        <taxon>Lactobacillaceae</taxon>
        <taxon>Limosilactobacillus</taxon>
    </lineage>
</organism>
<reference evidence="1 2" key="1">
    <citation type="journal article" date="2015" name="Genome Announc.">
        <title>Expanding the biotechnology potential of lactobacilli through comparative genomics of 213 strains and associated genera.</title>
        <authorList>
            <person name="Sun Z."/>
            <person name="Harris H.M."/>
            <person name="McCann A."/>
            <person name="Guo C."/>
            <person name="Argimon S."/>
            <person name="Zhang W."/>
            <person name="Yang X."/>
            <person name="Jeffery I.B."/>
            <person name="Cooney J.C."/>
            <person name="Kagawa T.F."/>
            <person name="Liu W."/>
            <person name="Song Y."/>
            <person name="Salvetti E."/>
            <person name="Wrobel A."/>
            <person name="Rasinkangas P."/>
            <person name="Parkhill J."/>
            <person name="Rea M.C."/>
            <person name="O'Sullivan O."/>
            <person name="Ritari J."/>
            <person name="Douillard F.P."/>
            <person name="Paul Ross R."/>
            <person name="Yang R."/>
            <person name="Briner A.E."/>
            <person name="Felis G.E."/>
            <person name="de Vos W.M."/>
            <person name="Barrangou R."/>
            <person name="Klaenhammer T.R."/>
            <person name="Caufield P.W."/>
            <person name="Cui Y."/>
            <person name="Zhang H."/>
            <person name="O'Toole P.W."/>
        </authorList>
    </citation>
    <scope>NUCLEOTIDE SEQUENCE [LARGE SCALE GENOMIC DNA]</scope>
    <source>
        <strain evidence="1 2">DSM 13145</strain>
    </source>
</reference>
<proteinExistence type="predicted"/>
<name>A0A0R1PAV9_9LACO</name>
<evidence type="ECO:0000313" key="2">
    <source>
        <dbReference type="Proteomes" id="UP000051445"/>
    </source>
</evidence>
<evidence type="ECO:0000313" key="1">
    <source>
        <dbReference type="EMBL" id="KRL27234.1"/>
    </source>
</evidence>
<protein>
    <submittedName>
        <fullName evidence="1">Uncharacterized protein</fullName>
    </submittedName>
</protein>